<name>A0ABY7K262_9ACTN</name>
<proteinExistence type="predicted"/>
<keyword evidence="2" id="KW-1185">Reference proteome</keyword>
<sequence length="102" mass="11317">MGDIKHGDANVHWAEKTFGNGKSRGITVKYKEGSKPAQSYKMTPNPHDDPWYNKNQGKFYDEAATELAKLLVASGATPATRSFPRYGKKIKVHNVEYTLSGS</sequence>
<evidence type="ECO:0000313" key="2">
    <source>
        <dbReference type="Proteomes" id="UP001164693"/>
    </source>
</evidence>
<organism evidence="1 2">
    <name type="scientific">Jatrophihabitans cynanchi</name>
    <dbReference type="NCBI Taxonomy" id="2944128"/>
    <lineage>
        <taxon>Bacteria</taxon>
        <taxon>Bacillati</taxon>
        <taxon>Actinomycetota</taxon>
        <taxon>Actinomycetes</taxon>
        <taxon>Jatrophihabitantales</taxon>
        <taxon>Jatrophihabitantaceae</taxon>
        <taxon>Jatrophihabitans</taxon>
    </lineage>
</organism>
<reference evidence="1" key="1">
    <citation type="submission" date="2022-05" db="EMBL/GenBank/DDBJ databases">
        <title>Jatrophihabitans sp. SB3-54 whole genome sequence.</title>
        <authorList>
            <person name="Suh M.K."/>
            <person name="Eom M.K."/>
            <person name="Kim J.S."/>
            <person name="Kim H.S."/>
            <person name="Do H.E."/>
            <person name="Shin Y.K."/>
            <person name="Lee J.-S."/>
        </authorList>
    </citation>
    <scope>NUCLEOTIDE SEQUENCE</scope>
    <source>
        <strain evidence="1">SB3-54</strain>
    </source>
</reference>
<dbReference type="RefSeq" id="WP_269445470.1">
    <property type="nucleotide sequence ID" value="NZ_CP097463.1"/>
</dbReference>
<accession>A0ABY7K262</accession>
<evidence type="ECO:0000313" key="1">
    <source>
        <dbReference type="EMBL" id="WAX58929.1"/>
    </source>
</evidence>
<gene>
    <name evidence="1" type="ORF">M6B22_09250</name>
</gene>
<dbReference type="Proteomes" id="UP001164693">
    <property type="component" value="Chromosome"/>
</dbReference>
<protein>
    <submittedName>
        <fullName evidence="1">Uncharacterized protein</fullName>
    </submittedName>
</protein>
<dbReference type="EMBL" id="CP097463">
    <property type="protein sequence ID" value="WAX58929.1"/>
    <property type="molecule type" value="Genomic_DNA"/>
</dbReference>